<proteinExistence type="predicted"/>
<dbReference type="PIRSF" id="PIRSF016493">
    <property type="entry name" value="Glycyl_aminpptds"/>
    <property type="match status" value="1"/>
</dbReference>
<evidence type="ECO:0000313" key="4">
    <source>
        <dbReference type="Proteomes" id="UP000078459"/>
    </source>
</evidence>
<evidence type="ECO:0000313" key="3">
    <source>
        <dbReference type="EMBL" id="OAQ40672.1"/>
    </source>
</evidence>
<dbReference type="Gene3D" id="2.30.42.10">
    <property type="match status" value="1"/>
</dbReference>
<dbReference type="InterPro" id="IPR040756">
    <property type="entry name" value="Peptidase_M61_N"/>
</dbReference>
<gene>
    <name evidence="3" type="ORF">A5893_06950</name>
</gene>
<comment type="caution">
    <text evidence="3">The sequence shown here is derived from an EMBL/GenBank/DDBJ whole genome shotgun (WGS) entry which is preliminary data.</text>
</comment>
<dbReference type="SUPFAM" id="SSF50156">
    <property type="entry name" value="PDZ domain-like"/>
    <property type="match status" value="1"/>
</dbReference>
<feature type="domain" description="PDZ" evidence="2">
    <location>
        <begin position="483"/>
        <end position="549"/>
    </location>
</feature>
<organism evidence="3 4">
    <name type="scientific">Pedobacter psychrophilus</name>
    <dbReference type="NCBI Taxonomy" id="1826909"/>
    <lineage>
        <taxon>Bacteria</taxon>
        <taxon>Pseudomonadati</taxon>
        <taxon>Bacteroidota</taxon>
        <taxon>Sphingobacteriia</taxon>
        <taxon>Sphingobacteriales</taxon>
        <taxon>Sphingobacteriaceae</taxon>
        <taxon>Pedobacter</taxon>
    </lineage>
</organism>
<dbReference type="Gene3D" id="1.10.390.10">
    <property type="entry name" value="Neutral Protease Domain 2"/>
    <property type="match status" value="1"/>
</dbReference>
<dbReference type="Pfam" id="PF17899">
    <property type="entry name" value="Peptidase_M61_N"/>
    <property type="match status" value="1"/>
</dbReference>
<protein>
    <submittedName>
        <fullName evidence="3">Peptidase M61</fullName>
    </submittedName>
</protein>
<keyword evidence="1" id="KW-0732">Signal</keyword>
<dbReference type="Gene3D" id="2.60.40.3650">
    <property type="match status" value="1"/>
</dbReference>
<evidence type="ECO:0000256" key="1">
    <source>
        <dbReference type="SAM" id="SignalP"/>
    </source>
</evidence>
<sequence>MTKFFILFSFLFMSIALKAQTTADINFEVSFTEPQAHYADVKMTINNINKNDLLVKMPVWAPGSYLVREFSKNVESFTANTSFEKITKNTWKLNTKGKKSVTVNYRVYCFEVSVRTSLVDNTHAFLSPTGIFLYVDGKLDQPSTVSIIPYNGWTKVSTGLEPVADKKFTYYAKNFDWLFDSPIEVGNQDVFGFDAVGVKYEVAMVGGGNYDKERLKTDMTNVIEKETAVFGENPNKHYLFIVHNYFSGGGGLEHLNSTVLGATRDGYQNEKIYKSFLGLVAHEHFHLWNVKRLRPIALGPFNYDQENYTTNLWIAEGFTAYYDNLITQRTKIISVDEYLNIIQADINAIDNSQGGKVQSLSDASFDAWIKYYRPNENSGNTTVSYYNKGSLIALMLDLAIIHKSGGKQSLDDAMRFAYNDFYKKKGRGYTDAEMKLVFENYVGENLNQFYADYINGTKSLDINKYLNYAGLKLVDRTAIAKQPYLGATISRTNKTEIATVSRNSSAWDSGLNVKDLVISINGVSTTDVLKDVANLDPNKVAEFLVGRDGNVIKLMVKFKPSTSKSMVIQEIENATEAQKAVMEKWLSL</sequence>
<dbReference type="InterPro" id="IPR001478">
    <property type="entry name" value="PDZ"/>
</dbReference>
<dbReference type="Proteomes" id="UP000078459">
    <property type="component" value="Unassembled WGS sequence"/>
</dbReference>
<dbReference type="STRING" id="1826909.A5893_06950"/>
<dbReference type="AlphaFoldDB" id="A0A179DIQ5"/>
<dbReference type="Pfam" id="PF05299">
    <property type="entry name" value="Peptidase_M61"/>
    <property type="match status" value="1"/>
</dbReference>
<feature type="chain" id="PRO_5008100560" evidence="1">
    <location>
        <begin position="20"/>
        <end position="588"/>
    </location>
</feature>
<dbReference type="SUPFAM" id="SSF55486">
    <property type="entry name" value="Metalloproteases ('zincins'), catalytic domain"/>
    <property type="match status" value="1"/>
</dbReference>
<feature type="signal peptide" evidence="1">
    <location>
        <begin position="1"/>
        <end position="19"/>
    </location>
</feature>
<dbReference type="EMBL" id="LWHJ01000022">
    <property type="protein sequence ID" value="OAQ40672.1"/>
    <property type="molecule type" value="Genomic_DNA"/>
</dbReference>
<dbReference type="InterPro" id="IPR024191">
    <property type="entry name" value="Peptidase_M61"/>
</dbReference>
<evidence type="ECO:0000259" key="2">
    <source>
        <dbReference type="SMART" id="SM00228"/>
    </source>
</evidence>
<keyword evidence="4" id="KW-1185">Reference proteome</keyword>
<reference evidence="3 4" key="1">
    <citation type="submission" date="2016-04" db="EMBL/GenBank/DDBJ databases">
        <authorList>
            <person name="Evans L.H."/>
            <person name="Alamgir A."/>
            <person name="Owens N."/>
            <person name="Weber N.D."/>
            <person name="Virtaneva K."/>
            <person name="Barbian K."/>
            <person name="Babar A."/>
            <person name="Rosenke K."/>
        </authorList>
    </citation>
    <scope>NUCLEOTIDE SEQUENCE [LARGE SCALE GENOMIC DNA]</scope>
    <source>
        <strain evidence="3 4">CCM 8644</strain>
    </source>
</reference>
<dbReference type="InterPro" id="IPR007963">
    <property type="entry name" value="Peptidase_M61_catalytic"/>
</dbReference>
<name>A0A179DIQ5_9SPHI</name>
<dbReference type="InterPro" id="IPR027268">
    <property type="entry name" value="Peptidase_M4/M1_CTD_sf"/>
</dbReference>
<dbReference type="SMART" id="SM00228">
    <property type="entry name" value="PDZ"/>
    <property type="match status" value="1"/>
</dbReference>
<dbReference type="InterPro" id="IPR036034">
    <property type="entry name" value="PDZ_sf"/>
</dbReference>
<accession>A0A179DIQ5</accession>
<reference evidence="3 4" key="2">
    <citation type="submission" date="2016-06" db="EMBL/GenBank/DDBJ databases">
        <title>Pedobacter psychrophilus sp. nov., isolated from Antarctic fragmentary rock.</title>
        <authorList>
            <person name="Svec P."/>
        </authorList>
    </citation>
    <scope>NUCLEOTIDE SEQUENCE [LARGE SCALE GENOMIC DNA]</scope>
    <source>
        <strain evidence="3 4">CCM 8644</strain>
    </source>
</reference>